<protein>
    <submittedName>
        <fullName evidence="2">Uncharacterized protein</fullName>
    </submittedName>
</protein>
<feature type="transmembrane region" description="Helical" evidence="1">
    <location>
        <begin position="505"/>
        <end position="538"/>
    </location>
</feature>
<feature type="transmembrane region" description="Helical" evidence="1">
    <location>
        <begin position="559"/>
        <end position="592"/>
    </location>
</feature>
<dbReference type="OrthoDB" id="5438043at2"/>
<dbReference type="EMBL" id="RSED01000023">
    <property type="protein sequence ID" value="RRS02418.1"/>
    <property type="molecule type" value="Genomic_DNA"/>
</dbReference>
<dbReference type="AlphaFoldDB" id="A0A426V6R3"/>
<keyword evidence="1" id="KW-1133">Transmembrane helix</keyword>
<gene>
    <name evidence="2" type="ORF">EIP75_20950</name>
</gene>
<evidence type="ECO:0000313" key="2">
    <source>
        <dbReference type="EMBL" id="RRS02418.1"/>
    </source>
</evidence>
<sequence length="618" mass="65561">MDIQALLNAAKQGSSVSDADGSAQNINRQAMRAMLDDYQARLETYVHQQGPNASIGDIVGKKINQATISTILEASLPYVVVQSGTAESAVPSGLQHKFMYNLYANAQDRALEEPLLAYTETVSQLVGKRFTLNYVPASQADADTIASYLPKAHADGSPVLPKEFPTSLPGYLIRLKPQLMLDGRVVASGSQGLPMGTALLAEGGYTSLSYPGSWDITQDGSNTVGNSTAIGISAHGINVAQMNRLKSRMDLIRQQLQAQDLSNVAELSSGLLVTPIWTWFLEVESAARDASRLTGMVHNGGLSYGLFHNVAHPFYSWGVIKSVRFTGANLDIGHVRHLAWSRANIRQEWINHNNGLGQYMSALEHIVPERTFNPRSECKVIGAVNSSPLLPTCAQGVSAVKALGLAAQQGQKVFAITPAVYESNPNIVSTHLSAHSVETRNAIQSYLDAGMAVTIHQAPISQDGWKGAGYIYIDPSSGSGGYIIEGGSNGGAMEYLKDNSTNIGFGLFAAGLFAALLPAWVGLVIGIAAFLVSITVMYMVYMEAILSAQCERAIPCIQVVAMVSTIMAVVGLLALAGSGMGALMASVAGLIFADDMFNGIVGTCNTVACQSTPPESEV</sequence>
<keyword evidence="1" id="KW-0472">Membrane</keyword>
<reference evidence="2 3" key="1">
    <citation type="submission" date="2018-12" db="EMBL/GenBank/DDBJ databases">
        <title>The whole draft genome of Aquabacterium sp. SJQ9.</title>
        <authorList>
            <person name="Sun L."/>
            <person name="Gao X."/>
            <person name="Chen W."/>
            <person name="Huang K."/>
        </authorList>
    </citation>
    <scope>NUCLEOTIDE SEQUENCE [LARGE SCALE GENOMIC DNA]</scope>
    <source>
        <strain evidence="2 3">SJQ9</strain>
    </source>
</reference>
<organism evidence="2 3">
    <name type="scientific">Aquabacterium soli</name>
    <dbReference type="NCBI Taxonomy" id="2493092"/>
    <lineage>
        <taxon>Bacteria</taxon>
        <taxon>Pseudomonadati</taxon>
        <taxon>Pseudomonadota</taxon>
        <taxon>Betaproteobacteria</taxon>
        <taxon>Burkholderiales</taxon>
        <taxon>Aquabacterium</taxon>
    </lineage>
</organism>
<evidence type="ECO:0000313" key="3">
    <source>
        <dbReference type="Proteomes" id="UP000269265"/>
    </source>
</evidence>
<keyword evidence="1" id="KW-0812">Transmembrane</keyword>
<keyword evidence="3" id="KW-1185">Reference proteome</keyword>
<dbReference type="Proteomes" id="UP000269265">
    <property type="component" value="Unassembled WGS sequence"/>
</dbReference>
<accession>A0A426V6R3</accession>
<proteinExistence type="predicted"/>
<name>A0A426V6R3_9BURK</name>
<comment type="caution">
    <text evidence="2">The sequence shown here is derived from an EMBL/GenBank/DDBJ whole genome shotgun (WGS) entry which is preliminary data.</text>
</comment>
<evidence type="ECO:0000256" key="1">
    <source>
        <dbReference type="SAM" id="Phobius"/>
    </source>
</evidence>